<evidence type="ECO:0000313" key="2">
    <source>
        <dbReference type="Proteomes" id="UP000799766"/>
    </source>
</evidence>
<keyword evidence="2" id="KW-1185">Reference proteome</keyword>
<proteinExistence type="predicted"/>
<dbReference type="Proteomes" id="UP000799766">
    <property type="component" value="Unassembled WGS sequence"/>
</dbReference>
<dbReference type="EMBL" id="MU001694">
    <property type="protein sequence ID" value="KAF2453919.1"/>
    <property type="molecule type" value="Genomic_DNA"/>
</dbReference>
<evidence type="ECO:0000313" key="1">
    <source>
        <dbReference type="EMBL" id="KAF2453919.1"/>
    </source>
</evidence>
<gene>
    <name evidence="1" type="ORF">BDY21DRAFT_354490</name>
</gene>
<organism evidence="1 2">
    <name type="scientific">Lineolata rhizophorae</name>
    <dbReference type="NCBI Taxonomy" id="578093"/>
    <lineage>
        <taxon>Eukaryota</taxon>
        <taxon>Fungi</taxon>
        <taxon>Dikarya</taxon>
        <taxon>Ascomycota</taxon>
        <taxon>Pezizomycotina</taxon>
        <taxon>Dothideomycetes</taxon>
        <taxon>Dothideomycetes incertae sedis</taxon>
        <taxon>Lineolatales</taxon>
        <taxon>Lineolataceae</taxon>
        <taxon>Lineolata</taxon>
    </lineage>
</organism>
<accession>A0A6A6NQE3</accession>
<dbReference type="AlphaFoldDB" id="A0A6A6NQE3"/>
<sequence>MGGGVLGSDQRGASNGCGGCSTGSVVIGISVASEGICLRVGVMGPWISRLGWEDLHDLGLSIH</sequence>
<protein>
    <submittedName>
        <fullName evidence="1">Uncharacterized protein</fullName>
    </submittedName>
</protein>
<name>A0A6A6NQE3_9PEZI</name>
<reference evidence="1" key="1">
    <citation type="journal article" date="2020" name="Stud. Mycol.">
        <title>101 Dothideomycetes genomes: a test case for predicting lifestyles and emergence of pathogens.</title>
        <authorList>
            <person name="Haridas S."/>
            <person name="Albert R."/>
            <person name="Binder M."/>
            <person name="Bloem J."/>
            <person name="Labutti K."/>
            <person name="Salamov A."/>
            <person name="Andreopoulos B."/>
            <person name="Baker S."/>
            <person name="Barry K."/>
            <person name="Bills G."/>
            <person name="Bluhm B."/>
            <person name="Cannon C."/>
            <person name="Castanera R."/>
            <person name="Culley D."/>
            <person name="Daum C."/>
            <person name="Ezra D."/>
            <person name="Gonzalez J."/>
            <person name="Henrissat B."/>
            <person name="Kuo A."/>
            <person name="Liang C."/>
            <person name="Lipzen A."/>
            <person name="Lutzoni F."/>
            <person name="Magnuson J."/>
            <person name="Mondo S."/>
            <person name="Nolan M."/>
            <person name="Ohm R."/>
            <person name="Pangilinan J."/>
            <person name="Park H.-J."/>
            <person name="Ramirez L."/>
            <person name="Alfaro M."/>
            <person name="Sun H."/>
            <person name="Tritt A."/>
            <person name="Yoshinaga Y."/>
            <person name="Zwiers L.-H."/>
            <person name="Turgeon B."/>
            <person name="Goodwin S."/>
            <person name="Spatafora J."/>
            <person name="Crous P."/>
            <person name="Grigoriev I."/>
        </authorList>
    </citation>
    <scope>NUCLEOTIDE SEQUENCE</scope>
    <source>
        <strain evidence="1">ATCC 16933</strain>
    </source>
</reference>